<comment type="caution">
    <text evidence="1">The sequence shown here is derived from an EMBL/GenBank/DDBJ whole genome shotgun (WGS) entry which is preliminary data.</text>
</comment>
<organism evidence="1 3">
    <name type="scientific">Aspergillus hiratsukae</name>
    <dbReference type="NCBI Taxonomy" id="1194566"/>
    <lineage>
        <taxon>Eukaryota</taxon>
        <taxon>Fungi</taxon>
        <taxon>Dikarya</taxon>
        <taxon>Ascomycota</taxon>
        <taxon>Pezizomycotina</taxon>
        <taxon>Eurotiomycetes</taxon>
        <taxon>Eurotiomycetidae</taxon>
        <taxon>Eurotiales</taxon>
        <taxon>Aspergillaceae</taxon>
        <taxon>Aspergillus</taxon>
        <taxon>Aspergillus subgen. Fumigati</taxon>
    </lineage>
</organism>
<name>A0A8H6PCJ1_9EURO</name>
<evidence type="ECO:0000313" key="2">
    <source>
        <dbReference type="EMBL" id="KAF7166181.1"/>
    </source>
</evidence>
<dbReference type="Proteomes" id="UP000662466">
    <property type="component" value="Unassembled WGS sequence"/>
</dbReference>
<gene>
    <name evidence="1" type="ORF">CNMCM5793_002290</name>
    <name evidence="2" type="ORF">CNMCM6106_002105</name>
</gene>
<evidence type="ECO:0008006" key="4">
    <source>
        <dbReference type="Google" id="ProtNLM"/>
    </source>
</evidence>
<evidence type="ECO:0000313" key="1">
    <source>
        <dbReference type="EMBL" id="KAF7125931.1"/>
    </source>
</evidence>
<dbReference type="EMBL" id="JACBAF010002149">
    <property type="protein sequence ID" value="KAF7166181.1"/>
    <property type="molecule type" value="Genomic_DNA"/>
</dbReference>
<dbReference type="AlphaFoldDB" id="A0A8H6PCJ1"/>
<keyword evidence="3" id="KW-1185">Reference proteome</keyword>
<proteinExistence type="predicted"/>
<dbReference type="EMBL" id="JACBAD010001959">
    <property type="protein sequence ID" value="KAF7125931.1"/>
    <property type="molecule type" value="Genomic_DNA"/>
</dbReference>
<reference evidence="1" key="1">
    <citation type="submission" date="2020-06" db="EMBL/GenBank/DDBJ databases">
        <title>Draft genome sequences of strains closely related to Aspergillus parafelis and Aspergillus hiratsukae.</title>
        <authorList>
            <person name="Dos Santos R.A.C."/>
            <person name="Rivero-Menendez O."/>
            <person name="Steenwyk J.L."/>
            <person name="Mead M.E."/>
            <person name="Goldman G.H."/>
            <person name="Alastruey-Izquierdo A."/>
            <person name="Rokas A."/>
        </authorList>
    </citation>
    <scope>NUCLEOTIDE SEQUENCE</scope>
    <source>
        <strain evidence="1">CNM-CM5793</strain>
        <strain evidence="2">CNM-CM6106</strain>
    </source>
</reference>
<protein>
    <recommendedName>
        <fullName evidence="4">Retrotransposon gag domain-containing protein</fullName>
    </recommendedName>
</protein>
<sequence>MSLKLEIPIFHGPATAVAVSRWFNLCEIEFEAYEDDNSRVLQDRQKIREAARHFGNESEMVDDRSKGLKDWYNVHVLRFQQATWDSFRDEVKDYLMGPTWRLQILKGFFTYAQGSESLDEFFREFSRLRHSISRSSNLRPIDDQTYNSLLALAWDP</sequence>
<dbReference type="OrthoDB" id="4526527at2759"/>
<evidence type="ECO:0000313" key="3">
    <source>
        <dbReference type="Proteomes" id="UP000630445"/>
    </source>
</evidence>
<accession>A0A8H6PCJ1</accession>
<dbReference type="Proteomes" id="UP000630445">
    <property type="component" value="Unassembled WGS sequence"/>
</dbReference>